<evidence type="ECO:0000313" key="3">
    <source>
        <dbReference type="EMBL" id="KAK9730519.1"/>
    </source>
</evidence>
<proteinExistence type="predicted"/>
<name>A0AAW1LAT5_POPJA</name>
<dbReference type="InterPro" id="IPR007527">
    <property type="entry name" value="Znf_SWIM"/>
</dbReference>
<dbReference type="GO" id="GO:0008270">
    <property type="term" value="F:zinc ion binding"/>
    <property type="evidence" value="ECO:0007669"/>
    <property type="project" value="UniProtKB-KW"/>
</dbReference>
<accession>A0AAW1LAT5</accession>
<keyword evidence="1" id="KW-0863">Zinc-finger</keyword>
<reference evidence="3 4" key="1">
    <citation type="journal article" date="2024" name="BMC Genomics">
        <title>De novo assembly and annotation of Popillia japonica's genome with initial clues to its potential as an invasive pest.</title>
        <authorList>
            <person name="Cucini C."/>
            <person name="Boschi S."/>
            <person name="Funari R."/>
            <person name="Cardaioli E."/>
            <person name="Iannotti N."/>
            <person name="Marturano G."/>
            <person name="Paoli F."/>
            <person name="Bruttini M."/>
            <person name="Carapelli A."/>
            <person name="Frati F."/>
            <person name="Nardi F."/>
        </authorList>
    </citation>
    <scope>NUCLEOTIDE SEQUENCE [LARGE SCALE GENOMIC DNA]</scope>
    <source>
        <strain evidence="3">DMR45628</strain>
    </source>
</reference>
<sequence>MFMVSSSQDNKFMYTVNVKLEQCDCPAGTGDQFCKHLCAVYKSGVNLITTPHLLFQDRVEFATLAMGNNVNSSFFMNMDLNSDSLPENQKDVNEPMQSIPTTICQPFNSNVQSSQEHTQVSEENCTNDNITAEYSEELKILEENFTKLHQFAQAHPSKHMLKNIKELNVKISNIEHKQGFYDICSAVTRKKQGRRIKVQPTSIARRVVTKKKRSIISNILANQPNAKSH</sequence>
<evidence type="ECO:0000259" key="2">
    <source>
        <dbReference type="PROSITE" id="PS50966"/>
    </source>
</evidence>
<dbReference type="PROSITE" id="PS50966">
    <property type="entry name" value="ZF_SWIM"/>
    <property type="match status" value="1"/>
</dbReference>
<dbReference type="AlphaFoldDB" id="A0AAW1LAT5"/>
<evidence type="ECO:0000313" key="4">
    <source>
        <dbReference type="Proteomes" id="UP001458880"/>
    </source>
</evidence>
<feature type="domain" description="SWIM-type" evidence="2">
    <location>
        <begin position="14"/>
        <end position="45"/>
    </location>
</feature>
<keyword evidence="1" id="KW-0479">Metal-binding</keyword>
<keyword evidence="1" id="KW-0862">Zinc</keyword>
<dbReference type="EMBL" id="JASPKY010000145">
    <property type="protein sequence ID" value="KAK9730519.1"/>
    <property type="molecule type" value="Genomic_DNA"/>
</dbReference>
<evidence type="ECO:0000256" key="1">
    <source>
        <dbReference type="PROSITE-ProRule" id="PRU00325"/>
    </source>
</evidence>
<organism evidence="3 4">
    <name type="scientific">Popillia japonica</name>
    <name type="common">Japanese beetle</name>
    <dbReference type="NCBI Taxonomy" id="7064"/>
    <lineage>
        <taxon>Eukaryota</taxon>
        <taxon>Metazoa</taxon>
        <taxon>Ecdysozoa</taxon>
        <taxon>Arthropoda</taxon>
        <taxon>Hexapoda</taxon>
        <taxon>Insecta</taxon>
        <taxon>Pterygota</taxon>
        <taxon>Neoptera</taxon>
        <taxon>Endopterygota</taxon>
        <taxon>Coleoptera</taxon>
        <taxon>Polyphaga</taxon>
        <taxon>Scarabaeiformia</taxon>
        <taxon>Scarabaeidae</taxon>
        <taxon>Rutelinae</taxon>
        <taxon>Popillia</taxon>
    </lineage>
</organism>
<dbReference type="Proteomes" id="UP001458880">
    <property type="component" value="Unassembled WGS sequence"/>
</dbReference>
<keyword evidence="4" id="KW-1185">Reference proteome</keyword>
<gene>
    <name evidence="3" type="ORF">QE152_g14447</name>
</gene>
<protein>
    <recommendedName>
        <fullName evidence="2">SWIM-type domain-containing protein</fullName>
    </recommendedName>
</protein>
<comment type="caution">
    <text evidence="3">The sequence shown here is derived from an EMBL/GenBank/DDBJ whole genome shotgun (WGS) entry which is preliminary data.</text>
</comment>